<dbReference type="Pfam" id="PF01614">
    <property type="entry name" value="IclR_C"/>
    <property type="match status" value="1"/>
</dbReference>
<reference evidence="8 9" key="1">
    <citation type="submission" date="2019-03" db="EMBL/GenBank/DDBJ databases">
        <title>Bacillus niacini sp. nov. a Nicotinate-Metabolizing Mesophile Isolated from Soil.</title>
        <authorList>
            <person name="Zhang G."/>
        </authorList>
    </citation>
    <scope>NUCLEOTIDE SEQUENCE [LARGE SCALE GENOMIC DNA]</scope>
    <source>
        <strain evidence="8 9">WN066</strain>
    </source>
</reference>
<keyword evidence="3" id="KW-0804">Transcription</keyword>
<dbReference type="Pfam" id="PF09339">
    <property type="entry name" value="HTH_IclR"/>
    <property type="match status" value="1"/>
</dbReference>
<evidence type="ECO:0000313" key="9">
    <source>
        <dbReference type="Proteomes" id="UP000295132"/>
    </source>
</evidence>
<dbReference type="Proteomes" id="UP000295132">
    <property type="component" value="Unassembled WGS sequence"/>
</dbReference>
<keyword evidence="10" id="KW-1185">Reference proteome</keyword>
<reference evidence="7" key="2">
    <citation type="submission" date="2023-08" db="EMBL/GenBank/DDBJ databases">
        <title>Nitrogen cycling bacteria in agricultural field soils.</title>
        <authorList>
            <person name="Jang J."/>
        </authorList>
    </citation>
    <scope>NUCLEOTIDE SEQUENCE</scope>
    <source>
        <strain evidence="7">PS3-36</strain>
    </source>
</reference>
<dbReference type="SMART" id="SM00346">
    <property type="entry name" value="HTH_ICLR"/>
    <property type="match status" value="1"/>
</dbReference>
<evidence type="ECO:0000256" key="2">
    <source>
        <dbReference type="ARBA" id="ARBA00023125"/>
    </source>
</evidence>
<dbReference type="SUPFAM" id="SSF55781">
    <property type="entry name" value="GAF domain-like"/>
    <property type="match status" value="1"/>
</dbReference>
<proteinExistence type="predicted"/>
<dbReference type="PANTHER" id="PTHR30136">
    <property type="entry name" value="HELIX-TURN-HELIX TRANSCRIPTIONAL REGULATOR, ICLR FAMILY"/>
    <property type="match status" value="1"/>
</dbReference>
<name>A0A4R5VMP4_9BACI</name>
<evidence type="ECO:0000256" key="1">
    <source>
        <dbReference type="ARBA" id="ARBA00023015"/>
    </source>
</evidence>
<evidence type="ECO:0000256" key="4">
    <source>
        <dbReference type="SAM" id="Coils"/>
    </source>
</evidence>
<evidence type="ECO:0000313" key="10">
    <source>
        <dbReference type="Proteomes" id="UP001178888"/>
    </source>
</evidence>
<dbReference type="InterPro" id="IPR036388">
    <property type="entry name" value="WH-like_DNA-bd_sf"/>
</dbReference>
<dbReference type="Gene3D" id="1.10.10.10">
    <property type="entry name" value="Winged helix-like DNA-binding domain superfamily/Winged helix DNA-binding domain"/>
    <property type="match status" value="1"/>
</dbReference>
<evidence type="ECO:0000313" key="7">
    <source>
        <dbReference type="EMBL" id="MDQ6598147.1"/>
    </source>
</evidence>
<keyword evidence="4" id="KW-0175">Coiled coil</keyword>
<feature type="domain" description="HTH iclR-type" evidence="5">
    <location>
        <begin position="2"/>
        <end position="64"/>
    </location>
</feature>
<dbReference type="PROSITE" id="PS51078">
    <property type="entry name" value="ICLR_ED"/>
    <property type="match status" value="1"/>
</dbReference>
<dbReference type="GO" id="GO:0045892">
    <property type="term" value="P:negative regulation of DNA-templated transcription"/>
    <property type="evidence" value="ECO:0007669"/>
    <property type="project" value="TreeGrafter"/>
</dbReference>
<dbReference type="RefSeq" id="WP_133337135.1">
    <property type="nucleotide sequence ID" value="NZ_JAVGVR010000001.1"/>
</dbReference>
<evidence type="ECO:0000256" key="3">
    <source>
        <dbReference type="ARBA" id="ARBA00023163"/>
    </source>
</evidence>
<evidence type="ECO:0000313" key="8">
    <source>
        <dbReference type="EMBL" id="TDK59467.1"/>
    </source>
</evidence>
<feature type="domain" description="IclR-ED" evidence="6">
    <location>
        <begin position="65"/>
        <end position="241"/>
    </location>
</feature>
<sequence length="243" mass="27473">MVASIEKLFKILMLFSFERNTLSIAEIHAELKYPKSTIVRLLATLESMDFIKQDPDTRRYSLGFPFFRLGNIVMNDFDLRKVAKPIMAELVNDTGMTVDLNIRAGNSRVCIDKIDGPEIVINFIRIGEHTPLFTGASGKVLLAYSKDKDEILQKIIEEADVNIEQLNEELNEILVKGYKITTGERRPGSFGIAVPIFDHSNEITANLTVAGQIHMLTEENKIFLVDKAKYCANLISERLGYRC</sequence>
<dbReference type="GO" id="GO:0003677">
    <property type="term" value="F:DNA binding"/>
    <property type="evidence" value="ECO:0007669"/>
    <property type="project" value="UniProtKB-KW"/>
</dbReference>
<dbReference type="Gene3D" id="3.30.450.40">
    <property type="match status" value="1"/>
</dbReference>
<evidence type="ECO:0000259" key="6">
    <source>
        <dbReference type="PROSITE" id="PS51078"/>
    </source>
</evidence>
<dbReference type="InterPro" id="IPR036390">
    <property type="entry name" value="WH_DNA-bd_sf"/>
</dbReference>
<keyword evidence="2" id="KW-0238">DNA-binding</keyword>
<evidence type="ECO:0000259" key="5">
    <source>
        <dbReference type="PROSITE" id="PS51077"/>
    </source>
</evidence>
<dbReference type="InterPro" id="IPR029016">
    <property type="entry name" value="GAF-like_dom_sf"/>
</dbReference>
<dbReference type="InterPro" id="IPR014757">
    <property type="entry name" value="Tscrpt_reg_IclR_C"/>
</dbReference>
<organism evidence="8 9">
    <name type="scientific">Bacillus salipaludis</name>
    <dbReference type="NCBI Taxonomy" id="2547811"/>
    <lineage>
        <taxon>Bacteria</taxon>
        <taxon>Bacillati</taxon>
        <taxon>Bacillota</taxon>
        <taxon>Bacilli</taxon>
        <taxon>Bacillales</taxon>
        <taxon>Bacillaceae</taxon>
        <taxon>Bacillus</taxon>
    </lineage>
</organism>
<accession>A0A4R5VMP4</accession>
<dbReference type="InterPro" id="IPR050707">
    <property type="entry name" value="HTH_MetabolicPath_Reg"/>
</dbReference>
<dbReference type="InterPro" id="IPR005471">
    <property type="entry name" value="Tscrpt_reg_IclR_N"/>
</dbReference>
<comment type="caution">
    <text evidence="8">The sequence shown here is derived from an EMBL/GenBank/DDBJ whole genome shotgun (WGS) entry which is preliminary data.</text>
</comment>
<protein>
    <submittedName>
        <fullName evidence="8">IclR family transcriptional regulator</fullName>
    </submittedName>
</protein>
<dbReference type="AlphaFoldDB" id="A0A4R5VMP4"/>
<dbReference type="EMBL" id="SMYO01000009">
    <property type="protein sequence ID" value="TDK59467.1"/>
    <property type="molecule type" value="Genomic_DNA"/>
</dbReference>
<dbReference type="GO" id="GO:0003700">
    <property type="term" value="F:DNA-binding transcription factor activity"/>
    <property type="evidence" value="ECO:0007669"/>
    <property type="project" value="TreeGrafter"/>
</dbReference>
<feature type="coiled-coil region" evidence="4">
    <location>
        <begin position="149"/>
        <end position="176"/>
    </location>
</feature>
<keyword evidence="1" id="KW-0805">Transcription regulation</keyword>
<dbReference type="PROSITE" id="PS51077">
    <property type="entry name" value="HTH_ICLR"/>
    <property type="match status" value="1"/>
</dbReference>
<dbReference type="EMBL" id="JAVGVR010000001">
    <property type="protein sequence ID" value="MDQ6598147.1"/>
    <property type="molecule type" value="Genomic_DNA"/>
</dbReference>
<dbReference type="Proteomes" id="UP001178888">
    <property type="component" value="Unassembled WGS sequence"/>
</dbReference>
<gene>
    <name evidence="8" type="ORF">E2K98_19800</name>
    <name evidence="7" type="ORF">RCG21_17590</name>
</gene>
<dbReference type="SUPFAM" id="SSF46785">
    <property type="entry name" value="Winged helix' DNA-binding domain"/>
    <property type="match status" value="1"/>
</dbReference>
<dbReference type="PANTHER" id="PTHR30136:SF24">
    <property type="entry name" value="HTH-TYPE TRANSCRIPTIONAL REPRESSOR ALLR"/>
    <property type="match status" value="1"/>
</dbReference>